<dbReference type="InterPro" id="IPR036457">
    <property type="entry name" value="PPM-type-like_dom_sf"/>
</dbReference>
<evidence type="ECO:0000313" key="2">
    <source>
        <dbReference type="EMBL" id="MDH6180750.1"/>
    </source>
</evidence>
<name>A0ABT6KL59_9MICO</name>
<comment type="caution">
    <text evidence="2">The sequence shown here is derived from an EMBL/GenBank/DDBJ whole genome shotgun (WGS) entry which is preliminary data.</text>
</comment>
<dbReference type="Pfam" id="PF13672">
    <property type="entry name" value="PP2C_2"/>
    <property type="match status" value="1"/>
</dbReference>
<dbReference type="Gene3D" id="3.60.40.10">
    <property type="entry name" value="PPM-type phosphatase domain"/>
    <property type="match status" value="1"/>
</dbReference>
<sequence length="273" mass="29731">MKGSTLLNVSDSISDAGGAGSNEDIVGWSDNRCWVIDGATPVTPNVIDRRSDARWLVEFVDASLRNRKDEVDPALEIGAIARAVDHRLTELGFPTSSLPPACSLALVTVSRARLSVALVGDVLVYLPERDVLLKDSRFGARERAAKNVSLQDGLESKDVRESIASRRRTYIDGPGDMFVLSRNPRVADGVKVSTFALNSREKILVMSDGFARLVDTYSVFSTFLQLFSYVEERGTQDALALLREHEARNPRGTSSNFKKADDASALVAIAASQ</sequence>
<accession>A0ABT6KL59</accession>
<organism evidence="2 3">
    <name type="scientific">Antiquaquibacter oligotrophicus</name>
    <dbReference type="NCBI Taxonomy" id="2880260"/>
    <lineage>
        <taxon>Bacteria</taxon>
        <taxon>Bacillati</taxon>
        <taxon>Actinomycetota</taxon>
        <taxon>Actinomycetes</taxon>
        <taxon>Micrococcales</taxon>
        <taxon>Microbacteriaceae</taxon>
        <taxon>Antiquaquibacter</taxon>
    </lineage>
</organism>
<dbReference type="InterPro" id="IPR001932">
    <property type="entry name" value="PPM-type_phosphatase-like_dom"/>
</dbReference>
<protein>
    <recommendedName>
        <fullName evidence="1">PPM-type phosphatase domain-containing protein</fullName>
    </recommendedName>
</protein>
<keyword evidence="3" id="KW-1185">Reference proteome</keyword>
<feature type="domain" description="PPM-type phosphatase" evidence="1">
    <location>
        <begin position="33"/>
        <end position="240"/>
    </location>
</feature>
<evidence type="ECO:0000259" key="1">
    <source>
        <dbReference type="Pfam" id="PF13672"/>
    </source>
</evidence>
<dbReference type="Proteomes" id="UP001160142">
    <property type="component" value="Unassembled WGS sequence"/>
</dbReference>
<gene>
    <name evidence="2" type="ORF">M2152_000932</name>
</gene>
<evidence type="ECO:0000313" key="3">
    <source>
        <dbReference type="Proteomes" id="UP001160142"/>
    </source>
</evidence>
<dbReference type="SUPFAM" id="SSF81606">
    <property type="entry name" value="PP2C-like"/>
    <property type="match status" value="1"/>
</dbReference>
<dbReference type="EMBL" id="JARXVQ010000001">
    <property type="protein sequence ID" value="MDH6180750.1"/>
    <property type="molecule type" value="Genomic_DNA"/>
</dbReference>
<proteinExistence type="predicted"/>
<reference evidence="2 3" key="1">
    <citation type="submission" date="2023-04" db="EMBL/GenBank/DDBJ databases">
        <title>Genome Encyclopedia of Bacteria and Archaea VI: Functional Genomics of Type Strains.</title>
        <authorList>
            <person name="Whitman W."/>
        </authorList>
    </citation>
    <scope>NUCLEOTIDE SEQUENCE [LARGE SCALE GENOMIC DNA]</scope>
    <source>
        <strain evidence="2 3">SG_E_30_P1</strain>
    </source>
</reference>